<organism evidence="7 8">
    <name type="scientific">Natrinema versiforme JCM 10478</name>
    <dbReference type="NCBI Taxonomy" id="1227496"/>
    <lineage>
        <taxon>Archaea</taxon>
        <taxon>Methanobacteriati</taxon>
        <taxon>Methanobacteriota</taxon>
        <taxon>Stenosarchaea group</taxon>
        <taxon>Halobacteria</taxon>
        <taxon>Halobacteriales</taxon>
        <taxon>Natrialbaceae</taxon>
        <taxon>Natrinema</taxon>
    </lineage>
</organism>
<evidence type="ECO:0000256" key="5">
    <source>
        <dbReference type="SAM" id="MobiDB-lite"/>
    </source>
</evidence>
<dbReference type="InterPro" id="IPR003593">
    <property type="entry name" value="AAA+_ATPase"/>
</dbReference>
<dbReference type="Proteomes" id="UP000011632">
    <property type="component" value="Unassembled WGS sequence"/>
</dbReference>
<feature type="domain" description="ABC transporter" evidence="6">
    <location>
        <begin position="6"/>
        <end position="235"/>
    </location>
</feature>
<dbReference type="InterPro" id="IPR003439">
    <property type="entry name" value="ABC_transporter-like_ATP-bd"/>
</dbReference>
<evidence type="ECO:0000256" key="2">
    <source>
        <dbReference type="ARBA" id="ARBA00022448"/>
    </source>
</evidence>
<dbReference type="Pfam" id="PF00005">
    <property type="entry name" value="ABC_tran"/>
    <property type="match status" value="1"/>
</dbReference>
<dbReference type="RefSeq" id="WP_006432913.1">
    <property type="nucleotide sequence ID" value="NZ_AOID01000061.1"/>
</dbReference>
<accession>L9XNN0</accession>
<comment type="caution">
    <text evidence="7">The sequence shown here is derived from an EMBL/GenBank/DDBJ whole genome shotgun (WGS) entry which is preliminary data.</text>
</comment>
<dbReference type="PANTHER" id="PTHR43335">
    <property type="entry name" value="ABC TRANSPORTER, ATP-BINDING PROTEIN"/>
    <property type="match status" value="1"/>
</dbReference>
<gene>
    <name evidence="7" type="ORF">C489_19096</name>
</gene>
<keyword evidence="3" id="KW-0547">Nucleotide-binding</keyword>
<keyword evidence="4" id="KW-0067">ATP-binding</keyword>
<dbReference type="SUPFAM" id="SSF52540">
    <property type="entry name" value="P-loop containing nucleoside triphosphate hydrolases"/>
    <property type="match status" value="1"/>
</dbReference>
<dbReference type="GO" id="GO:0005524">
    <property type="term" value="F:ATP binding"/>
    <property type="evidence" value="ECO:0007669"/>
    <property type="project" value="UniProtKB-KW"/>
</dbReference>
<evidence type="ECO:0000256" key="4">
    <source>
        <dbReference type="ARBA" id="ARBA00022840"/>
    </source>
</evidence>
<reference evidence="7 8" key="1">
    <citation type="journal article" date="2014" name="PLoS Genet.">
        <title>Phylogenetically driven sequencing of extremely halophilic archaea reveals strategies for static and dynamic osmo-response.</title>
        <authorList>
            <person name="Becker E.A."/>
            <person name="Seitzer P.M."/>
            <person name="Tritt A."/>
            <person name="Larsen D."/>
            <person name="Krusor M."/>
            <person name="Yao A.I."/>
            <person name="Wu D."/>
            <person name="Madern D."/>
            <person name="Eisen J.A."/>
            <person name="Darling A.E."/>
            <person name="Facciotti M.T."/>
        </authorList>
    </citation>
    <scope>NUCLEOTIDE SEQUENCE [LARGE SCALE GENOMIC DNA]</scope>
    <source>
        <strain evidence="7 8">JCM 10478</strain>
    </source>
</reference>
<evidence type="ECO:0000256" key="3">
    <source>
        <dbReference type="ARBA" id="ARBA00022741"/>
    </source>
</evidence>
<dbReference type="STRING" id="1227496.C489_19096"/>
<dbReference type="EMBL" id="AOID01000061">
    <property type="protein sequence ID" value="ELY63360.1"/>
    <property type="molecule type" value="Genomic_DNA"/>
</dbReference>
<keyword evidence="8" id="KW-1185">Reference proteome</keyword>
<protein>
    <submittedName>
        <fullName evidence="7">Phosphonate-transporting ATPase</fullName>
    </submittedName>
</protein>
<dbReference type="PATRIC" id="fig|1227496.3.peg.3825"/>
<evidence type="ECO:0000256" key="1">
    <source>
        <dbReference type="ARBA" id="ARBA00005417"/>
    </source>
</evidence>
<name>L9XNN0_9EURY</name>
<dbReference type="SMART" id="SM00382">
    <property type="entry name" value="AAA"/>
    <property type="match status" value="1"/>
</dbReference>
<dbReference type="PANTHER" id="PTHR43335:SF4">
    <property type="entry name" value="ABC TRANSPORTER, ATP-BINDING PROTEIN"/>
    <property type="match status" value="1"/>
</dbReference>
<keyword evidence="2" id="KW-0813">Transport</keyword>
<evidence type="ECO:0000259" key="6">
    <source>
        <dbReference type="PROSITE" id="PS50893"/>
    </source>
</evidence>
<evidence type="ECO:0000313" key="7">
    <source>
        <dbReference type="EMBL" id="ELY63360.1"/>
    </source>
</evidence>
<dbReference type="Gene3D" id="3.40.50.300">
    <property type="entry name" value="P-loop containing nucleotide triphosphate hydrolases"/>
    <property type="match status" value="1"/>
</dbReference>
<feature type="region of interest" description="Disordered" evidence="5">
    <location>
        <begin position="241"/>
        <end position="268"/>
    </location>
</feature>
<dbReference type="AlphaFoldDB" id="L9XNN0"/>
<evidence type="ECO:0000313" key="8">
    <source>
        <dbReference type="Proteomes" id="UP000011632"/>
    </source>
</evidence>
<dbReference type="GO" id="GO:0016887">
    <property type="term" value="F:ATP hydrolysis activity"/>
    <property type="evidence" value="ECO:0007669"/>
    <property type="project" value="InterPro"/>
</dbReference>
<dbReference type="OrthoDB" id="87732at2157"/>
<proteinExistence type="inferred from homology"/>
<dbReference type="InterPro" id="IPR027417">
    <property type="entry name" value="P-loop_NTPase"/>
</dbReference>
<comment type="similarity">
    <text evidence="1">Belongs to the ABC transporter superfamily.</text>
</comment>
<sequence>MTDHAIIADGLTKQFGSEHAVNDLSLSIPQGTVYGFLGPNGAGKTTTMRMLIALTEPTAGTAQIAGVPITDRARLTQRIGYLPAEPPVFDELTAWEQLRHVARLHGIPDDEADSRIETLLDRFGLLADADKRIESYSTGMTKKVGIIAALFHDPDVVLLDEPTSGLDPRAARTVRDTIADLVTREMTVFLSTHILPIVDELADTIGVINDGTLVAEAPPSELKSQADESPDLETAFLEVTAERDTTNAEQSQLTDSGAIGSEGEPHVR</sequence>
<dbReference type="PROSITE" id="PS50893">
    <property type="entry name" value="ABC_TRANSPORTER_2"/>
    <property type="match status" value="1"/>
</dbReference>